<reference evidence="17 18" key="1">
    <citation type="submission" date="2018-08" db="EMBL/GenBank/DDBJ databases">
        <title>Draft genome of the lignicolous fungus Coniochaeta pulveracea.</title>
        <authorList>
            <person name="Borstlap C.J."/>
            <person name="De Witt R.N."/>
            <person name="Botha A."/>
            <person name="Volschenk H."/>
        </authorList>
    </citation>
    <scope>NUCLEOTIDE SEQUENCE [LARGE SCALE GENOMIC DNA]</scope>
    <source>
        <strain evidence="17 18">CAB683</strain>
    </source>
</reference>
<proteinExistence type="predicted"/>
<comment type="catalytic activity">
    <reaction evidence="1">
        <text>Release of an N-terminal tripeptide from a polypeptide.</text>
        <dbReference type="EC" id="3.4.14.10"/>
    </reaction>
</comment>
<evidence type="ECO:0000256" key="1">
    <source>
        <dbReference type="ARBA" id="ARBA00001910"/>
    </source>
</evidence>
<keyword evidence="7 15" id="KW-0479">Metal-binding</keyword>
<evidence type="ECO:0000256" key="3">
    <source>
        <dbReference type="ARBA" id="ARBA00004239"/>
    </source>
</evidence>
<name>A0A420Y8K3_9PEZI</name>
<evidence type="ECO:0000256" key="15">
    <source>
        <dbReference type="PROSITE-ProRule" id="PRU01032"/>
    </source>
</evidence>
<dbReference type="PROSITE" id="PS51695">
    <property type="entry name" value="SEDOLISIN"/>
    <property type="match status" value="1"/>
</dbReference>
<dbReference type="GO" id="GO:0004252">
    <property type="term" value="F:serine-type endopeptidase activity"/>
    <property type="evidence" value="ECO:0007669"/>
    <property type="project" value="UniProtKB-UniRule"/>
</dbReference>
<dbReference type="GO" id="GO:0008240">
    <property type="term" value="F:tripeptidyl-peptidase activity"/>
    <property type="evidence" value="ECO:0007669"/>
    <property type="project" value="UniProtKB-EC"/>
</dbReference>
<evidence type="ECO:0000256" key="11">
    <source>
        <dbReference type="ARBA" id="ARBA00022837"/>
    </source>
</evidence>
<dbReference type="SUPFAM" id="SSF52743">
    <property type="entry name" value="Subtilisin-like"/>
    <property type="match status" value="1"/>
</dbReference>
<dbReference type="InterPro" id="IPR036852">
    <property type="entry name" value="Peptidase_S8/S53_dom_sf"/>
</dbReference>
<dbReference type="SMART" id="SM00944">
    <property type="entry name" value="Pro-kuma_activ"/>
    <property type="match status" value="1"/>
</dbReference>
<feature type="active site" description="Charge relay system" evidence="15">
    <location>
        <position position="525"/>
    </location>
</feature>
<dbReference type="GO" id="GO:0005576">
    <property type="term" value="C:extracellular region"/>
    <property type="evidence" value="ECO:0007669"/>
    <property type="project" value="UniProtKB-SubCell"/>
</dbReference>
<feature type="binding site" evidence="15">
    <location>
        <position position="604"/>
    </location>
    <ligand>
        <name>Ca(2+)</name>
        <dbReference type="ChEBI" id="CHEBI:29108"/>
    </ligand>
</feature>
<dbReference type="PANTHER" id="PTHR14218">
    <property type="entry name" value="PROTEASE S8 TRIPEPTIDYL PEPTIDASE I CLN2"/>
    <property type="match status" value="1"/>
</dbReference>
<feature type="binding site" evidence="15">
    <location>
        <position position="574"/>
    </location>
    <ligand>
        <name>Ca(2+)</name>
        <dbReference type="ChEBI" id="CHEBI:29108"/>
    </ligand>
</feature>
<dbReference type="CDD" id="cd11377">
    <property type="entry name" value="Pro-peptidase_S53"/>
    <property type="match status" value="1"/>
</dbReference>
<dbReference type="CDD" id="cd04056">
    <property type="entry name" value="Peptidases_S53"/>
    <property type="match status" value="1"/>
</dbReference>
<dbReference type="PROSITE" id="PS00138">
    <property type="entry name" value="SUBTILASE_SER"/>
    <property type="match status" value="1"/>
</dbReference>
<organism evidence="17 18">
    <name type="scientific">Coniochaeta pulveracea</name>
    <dbReference type="NCBI Taxonomy" id="177199"/>
    <lineage>
        <taxon>Eukaryota</taxon>
        <taxon>Fungi</taxon>
        <taxon>Dikarya</taxon>
        <taxon>Ascomycota</taxon>
        <taxon>Pezizomycotina</taxon>
        <taxon>Sordariomycetes</taxon>
        <taxon>Sordariomycetidae</taxon>
        <taxon>Coniochaetales</taxon>
        <taxon>Coniochaetaceae</taxon>
        <taxon>Coniochaeta</taxon>
    </lineage>
</organism>
<dbReference type="Gene3D" id="3.40.50.200">
    <property type="entry name" value="Peptidase S8/S53 domain"/>
    <property type="match status" value="1"/>
</dbReference>
<dbReference type="AlphaFoldDB" id="A0A420Y8K3"/>
<dbReference type="InterPro" id="IPR023828">
    <property type="entry name" value="Peptidase_S8_Ser-AS"/>
</dbReference>
<evidence type="ECO:0000256" key="10">
    <source>
        <dbReference type="ARBA" id="ARBA00022825"/>
    </source>
</evidence>
<dbReference type="EC" id="3.4.14.10" evidence="4"/>
<sequence length="628" mass="68562">MYQRIIIRGLALALCIHDQVGGMKLMHRTTSLHHSVKTLSTPPEDRLITLTISLALQNVEQLGHHLQTVSNPSSPKYGAHLDLEDIDAIFGPSNESRAAVHTWLQDAGVKHIVDDGHHINFATTVSKANFMLNSYFQHFDVDGVQKLRTREYSIPNHLAKHIDLISPTTFFGRTKPQAVLPQAVDQLPERQPLFRRQTWASSGLPGQECTRLIQPLCLMALYNYPHFVASNISGSRVGFTSFLNQSASLSDLHLYQRVYGLPVNNFSVSLINGGVDHQYEPNIGGQKQFREANLDSQFLSAVTMTLPITQFITGGKPPFIPNLQIPDEAHNTNEPYLDFFHSISQLPNDEIPQVISNSYSDDEQTVPPEYARRVCTLIGLLGLRGISILTGSGDNGVGAVCQSNTNTNTTSPNPAFTAQFPSTCPYITSVGGTQFSASTTNNTNIEIEAWPSSSGGFSNYFPRAWYQDAAVSTYLSHHLPNHTRKYFSQYTNFAGRGFPDISAHSQNPAYSYFAGGRRDTVGGTSAATPVVAGLVALLNSARLKAGRPTMGFLNPWLYGLGTGRRNESLGLVDVTLGASVGCTGSGFVSGANVIPGAMWNATVGWDPVTGLGYPDLRAWTREVVHWAA</sequence>
<gene>
    <name evidence="17" type="ORF">DL546_005472</name>
</gene>
<evidence type="ECO:0000256" key="2">
    <source>
        <dbReference type="ARBA" id="ARBA00002451"/>
    </source>
</evidence>
<keyword evidence="14" id="KW-0325">Glycoprotein</keyword>
<keyword evidence="6 15" id="KW-0645">Protease</keyword>
<keyword evidence="11 15" id="KW-0106">Calcium</keyword>
<dbReference type="InterPro" id="IPR030400">
    <property type="entry name" value="Sedolisin_dom"/>
</dbReference>
<comment type="subcellular location">
    <subcellularLocation>
        <location evidence="3">Secreted</location>
        <location evidence="3">Extracellular space</location>
    </subcellularLocation>
</comment>
<dbReference type="GO" id="GO:0046872">
    <property type="term" value="F:metal ion binding"/>
    <property type="evidence" value="ECO:0007669"/>
    <property type="project" value="UniProtKB-UniRule"/>
</dbReference>
<dbReference type="PANTHER" id="PTHR14218:SF34">
    <property type="entry name" value="TRIPEPTIDYL-PEPTIDASE SED4"/>
    <property type="match status" value="1"/>
</dbReference>
<keyword evidence="12" id="KW-0843">Virulence</keyword>
<keyword evidence="5" id="KW-0964">Secreted</keyword>
<evidence type="ECO:0000256" key="13">
    <source>
        <dbReference type="ARBA" id="ARBA00023145"/>
    </source>
</evidence>
<keyword evidence="13" id="KW-0865">Zymogen</keyword>
<feature type="active site" description="Charge relay system" evidence="15">
    <location>
        <position position="291"/>
    </location>
</feature>
<evidence type="ECO:0000256" key="8">
    <source>
        <dbReference type="ARBA" id="ARBA00022729"/>
    </source>
</evidence>
<evidence type="ECO:0000256" key="7">
    <source>
        <dbReference type="ARBA" id="ARBA00022723"/>
    </source>
</evidence>
<evidence type="ECO:0000256" key="5">
    <source>
        <dbReference type="ARBA" id="ARBA00022525"/>
    </source>
</evidence>
<dbReference type="Pfam" id="PF09286">
    <property type="entry name" value="Pro-kuma_activ"/>
    <property type="match status" value="1"/>
</dbReference>
<dbReference type="InterPro" id="IPR015366">
    <property type="entry name" value="S53_propep"/>
</dbReference>
<evidence type="ECO:0000259" key="16">
    <source>
        <dbReference type="PROSITE" id="PS51695"/>
    </source>
</evidence>
<keyword evidence="10 15" id="KW-0720">Serine protease</keyword>
<keyword evidence="9 15" id="KW-0378">Hydrolase</keyword>
<feature type="domain" description="Peptidase S53" evidence="16">
    <location>
        <begin position="212"/>
        <end position="626"/>
    </location>
</feature>
<dbReference type="SUPFAM" id="SSF54897">
    <property type="entry name" value="Protease propeptides/inhibitors"/>
    <property type="match status" value="1"/>
</dbReference>
<evidence type="ECO:0000256" key="12">
    <source>
        <dbReference type="ARBA" id="ARBA00023026"/>
    </source>
</evidence>
<dbReference type="InterPro" id="IPR050819">
    <property type="entry name" value="Tripeptidyl-peptidase_I"/>
</dbReference>
<dbReference type="Pfam" id="PF00082">
    <property type="entry name" value="Peptidase_S8"/>
    <property type="match status" value="1"/>
</dbReference>
<keyword evidence="18" id="KW-1185">Reference proteome</keyword>
<feature type="binding site" evidence="15">
    <location>
        <position position="573"/>
    </location>
    <ligand>
        <name>Ca(2+)</name>
        <dbReference type="ChEBI" id="CHEBI:29108"/>
    </ligand>
</feature>
<evidence type="ECO:0000313" key="17">
    <source>
        <dbReference type="EMBL" id="RKU44228.1"/>
    </source>
</evidence>
<comment type="cofactor">
    <cofactor evidence="15">
        <name>Ca(2+)</name>
        <dbReference type="ChEBI" id="CHEBI:29108"/>
    </cofactor>
    <text evidence="15">Binds 1 Ca(2+) ion per subunit.</text>
</comment>
<protein>
    <recommendedName>
        <fullName evidence="4">tripeptidyl-peptidase II</fullName>
        <ecNumber evidence="4">3.4.14.10</ecNumber>
    </recommendedName>
</protein>
<dbReference type="Proteomes" id="UP000275385">
    <property type="component" value="Unassembled WGS sequence"/>
</dbReference>
<keyword evidence="8" id="KW-0732">Signal</keyword>
<evidence type="ECO:0000256" key="4">
    <source>
        <dbReference type="ARBA" id="ARBA00012462"/>
    </source>
</evidence>
<dbReference type="OrthoDB" id="409122at2759"/>
<evidence type="ECO:0000256" key="6">
    <source>
        <dbReference type="ARBA" id="ARBA00022670"/>
    </source>
</evidence>
<evidence type="ECO:0000256" key="9">
    <source>
        <dbReference type="ARBA" id="ARBA00022801"/>
    </source>
</evidence>
<comment type="function">
    <text evidence="2">Secreted tripeptidyl-peptidase which degrades proteins at acidic pHs and is involved in virulence.</text>
</comment>
<dbReference type="EMBL" id="QVQW01000033">
    <property type="protein sequence ID" value="RKU44228.1"/>
    <property type="molecule type" value="Genomic_DNA"/>
</dbReference>
<dbReference type="InterPro" id="IPR000209">
    <property type="entry name" value="Peptidase_S8/S53_dom"/>
</dbReference>
<comment type="caution">
    <text evidence="17">The sequence shown here is derived from an EMBL/GenBank/DDBJ whole genome shotgun (WGS) entry which is preliminary data.</text>
</comment>
<dbReference type="STRING" id="177199.A0A420Y8K3"/>
<feature type="binding site" evidence="15">
    <location>
        <position position="606"/>
    </location>
    <ligand>
        <name>Ca(2+)</name>
        <dbReference type="ChEBI" id="CHEBI:29108"/>
    </ligand>
</feature>
<accession>A0A420Y8K3</accession>
<evidence type="ECO:0000256" key="14">
    <source>
        <dbReference type="ARBA" id="ARBA00023180"/>
    </source>
</evidence>
<dbReference type="GO" id="GO:0006508">
    <property type="term" value="P:proteolysis"/>
    <property type="evidence" value="ECO:0007669"/>
    <property type="project" value="UniProtKB-KW"/>
</dbReference>
<evidence type="ECO:0000313" key="18">
    <source>
        <dbReference type="Proteomes" id="UP000275385"/>
    </source>
</evidence>
<feature type="active site" description="Charge relay system" evidence="15">
    <location>
        <position position="295"/>
    </location>
</feature>
<dbReference type="FunFam" id="3.40.50.200:FF:000015">
    <property type="entry name" value="Tripeptidyl peptidase A"/>
    <property type="match status" value="1"/>
</dbReference>